<organism evidence="1 2">
    <name type="scientific">Tsuneonella aeria</name>
    <dbReference type="NCBI Taxonomy" id="1837929"/>
    <lineage>
        <taxon>Bacteria</taxon>
        <taxon>Pseudomonadati</taxon>
        <taxon>Pseudomonadota</taxon>
        <taxon>Alphaproteobacteria</taxon>
        <taxon>Sphingomonadales</taxon>
        <taxon>Erythrobacteraceae</taxon>
        <taxon>Tsuneonella</taxon>
    </lineage>
</organism>
<dbReference type="EMBL" id="WTZA01000001">
    <property type="protein sequence ID" value="MXO75007.1"/>
    <property type="molecule type" value="Genomic_DNA"/>
</dbReference>
<protein>
    <submittedName>
        <fullName evidence="1">Uncharacterized protein</fullName>
    </submittedName>
</protein>
<comment type="caution">
    <text evidence="1">The sequence shown here is derived from an EMBL/GenBank/DDBJ whole genome shotgun (WGS) entry which is preliminary data.</text>
</comment>
<dbReference type="Proteomes" id="UP000439522">
    <property type="component" value="Unassembled WGS sequence"/>
</dbReference>
<reference evidence="1 2" key="1">
    <citation type="submission" date="2019-12" db="EMBL/GenBank/DDBJ databases">
        <title>Genomic-based taxomic classification of the family Erythrobacteraceae.</title>
        <authorList>
            <person name="Xu L."/>
        </authorList>
    </citation>
    <scope>NUCLEOTIDE SEQUENCE [LARGE SCALE GENOMIC DNA]</scope>
    <source>
        <strain evidence="1 2">100921-2</strain>
    </source>
</reference>
<evidence type="ECO:0000313" key="1">
    <source>
        <dbReference type="EMBL" id="MXO75007.1"/>
    </source>
</evidence>
<dbReference type="AlphaFoldDB" id="A0A6I4TEC1"/>
<dbReference type="RefSeq" id="WP_160610703.1">
    <property type="nucleotide sequence ID" value="NZ_WTZA01000001.1"/>
</dbReference>
<name>A0A6I4TEC1_9SPHN</name>
<accession>A0A6I4TEC1</accession>
<evidence type="ECO:0000313" key="2">
    <source>
        <dbReference type="Proteomes" id="UP000439522"/>
    </source>
</evidence>
<gene>
    <name evidence="1" type="ORF">GRI40_07210</name>
</gene>
<keyword evidence="2" id="KW-1185">Reference proteome</keyword>
<sequence length="146" mass="15686">MSFLKRLFGVKPDRRSAKQTGFFWQRAELPALAAGRGFNQDVVGESFHKAILKRITGGSTRFGVTVDKTAELVIGAFEGSPALFVFIEGQRVGSISRLESGELMAELLAVAPNGHATSKANVGAGYEGADYCVRLSLARPLRVRSA</sequence>
<proteinExistence type="predicted"/>